<dbReference type="Gene3D" id="3.40.50.1980">
    <property type="entry name" value="Nitrogenase molybdenum iron protein domain"/>
    <property type="match status" value="2"/>
</dbReference>
<dbReference type="RefSeq" id="WP_237967206.1">
    <property type="nucleotide sequence ID" value="NZ_JAKNHQ010000030.1"/>
</dbReference>
<accession>A0ABS9MMJ2</accession>
<protein>
    <submittedName>
        <fullName evidence="5">ABC transporter substrate-binding protein</fullName>
    </submittedName>
</protein>
<comment type="caution">
    <text evidence="5">The sequence shown here is derived from an EMBL/GenBank/DDBJ whole genome shotgun (WGS) entry which is preliminary data.</text>
</comment>
<reference evidence="5 6" key="1">
    <citation type="submission" date="2022-01" db="EMBL/GenBank/DDBJ databases">
        <title>Collection of gut derived symbiotic bacterial strains cultured from healthy donors.</title>
        <authorList>
            <person name="Lin H."/>
            <person name="Kohout C."/>
            <person name="Waligurski E."/>
            <person name="Pamer E.G."/>
        </authorList>
    </citation>
    <scope>NUCLEOTIDE SEQUENCE [LARGE SCALE GENOMIC DNA]</scope>
    <source>
        <strain evidence="5 6">DFI.7.58</strain>
    </source>
</reference>
<dbReference type="Proteomes" id="UP001298681">
    <property type="component" value="Unassembled WGS sequence"/>
</dbReference>
<keyword evidence="6" id="KW-1185">Reference proteome</keyword>
<sequence length="347" mass="38493">MKKRILATLLALSMLLSVTACSSSPQTSSQLESVSSSEPAGLDASSQEASQDESDYYPVTVEVYNNAQKLVPYTFEKCPEKTLVYGRNNVEILLALGLGDKIEMVADCSSVLPEYAEEFAKLDLLKNHQDVGYFVKEYALSLEPDMVIGWYSLFNMEDRMGDVDFWHDRGIGTYTTINSVLRGDESLENEYQDIRNLAKIYNRQEKAEEIIADIQQYVDQGKQAAEGKEPQRILIAEKWEGEYDIYHAKTAAGDIAAQMGAEPLGQAGWTDEEIVDANPEAIFAVHVSSVSDEEAIALYTENPALASVDAVKNGRIYPVEYSLAYAPGVRTKDTVKLFLKSLYGIEA</sequence>
<evidence type="ECO:0000313" key="5">
    <source>
        <dbReference type="EMBL" id="MCG4611941.1"/>
    </source>
</evidence>
<keyword evidence="3" id="KW-0732">Signal</keyword>
<evidence type="ECO:0000313" key="6">
    <source>
        <dbReference type="Proteomes" id="UP001298681"/>
    </source>
</evidence>
<evidence type="ECO:0000256" key="2">
    <source>
        <dbReference type="SAM" id="MobiDB-lite"/>
    </source>
</evidence>
<name>A0ABS9MMJ2_9FIRM</name>
<evidence type="ECO:0000256" key="1">
    <source>
        <dbReference type="ARBA" id="ARBA00008814"/>
    </source>
</evidence>
<feature type="compositionally biased region" description="Low complexity" evidence="2">
    <location>
        <begin position="24"/>
        <end position="40"/>
    </location>
</feature>
<feature type="chain" id="PRO_5046584289" evidence="3">
    <location>
        <begin position="23"/>
        <end position="347"/>
    </location>
</feature>
<evidence type="ECO:0000259" key="4">
    <source>
        <dbReference type="PROSITE" id="PS50983"/>
    </source>
</evidence>
<dbReference type="EMBL" id="JAKNHQ010000030">
    <property type="protein sequence ID" value="MCG4611941.1"/>
    <property type="molecule type" value="Genomic_DNA"/>
</dbReference>
<proteinExistence type="inferred from homology"/>
<dbReference type="Pfam" id="PF01497">
    <property type="entry name" value="Peripla_BP_2"/>
    <property type="match status" value="1"/>
</dbReference>
<dbReference type="PROSITE" id="PS50983">
    <property type="entry name" value="FE_B12_PBP"/>
    <property type="match status" value="1"/>
</dbReference>
<dbReference type="SUPFAM" id="SSF53807">
    <property type="entry name" value="Helical backbone' metal receptor"/>
    <property type="match status" value="1"/>
</dbReference>
<organism evidence="5 6">
    <name type="scientific">Anaeromassilibacillus senegalensis</name>
    <dbReference type="NCBI Taxonomy" id="1673717"/>
    <lineage>
        <taxon>Bacteria</taxon>
        <taxon>Bacillati</taxon>
        <taxon>Bacillota</taxon>
        <taxon>Clostridia</taxon>
        <taxon>Eubacteriales</taxon>
        <taxon>Acutalibacteraceae</taxon>
        <taxon>Anaeromassilibacillus</taxon>
    </lineage>
</organism>
<dbReference type="PROSITE" id="PS51257">
    <property type="entry name" value="PROKAR_LIPOPROTEIN"/>
    <property type="match status" value="1"/>
</dbReference>
<dbReference type="InterPro" id="IPR050902">
    <property type="entry name" value="ABC_Transporter_SBP"/>
</dbReference>
<evidence type="ECO:0000256" key="3">
    <source>
        <dbReference type="SAM" id="SignalP"/>
    </source>
</evidence>
<feature type="domain" description="Fe/B12 periplasmic-binding" evidence="4">
    <location>
        <begin position="81"/>
        <end position="346"/>
    </location>
</feature>
<comment type="similarity">
    <text evidence="1">Belongs to the bacterial solute-binding protein 8 family.</text>
</comment>
<dbReference type="InterPro" id="IPR002491">
    <property type="entry name" value="ABC_transptr_periplasmic_BD"/>
</dbReference>
<gene>
    <name evidence="5" type="ORF">L0P57_13515</name>
</gene>
<dbReference type="PANTHER" id="PTHR30535:SF34">
    <property type="entry name" value="MOLYBDATE-BINDING PROTEIN MOLA"/>
    <property type="match status" value="1"/>
</dbReference>
<feature type="signal peptide" evidence="3">
    <location>
        <begin position="1"/>
        <end position="22"/>
    </location>
</feature>
<dbReference type="PANTHER" id="PTHR30535">
    <property type="entry name" value="VITAMIN B12-BINDING PROTEIN"/>
    <property type="match status" value="1"/>
</dbReference>
<feature type="region of interest" description="Disordered" evidence="2">
    <location>
        <begin position="24"/>
        <end position="51"/>
    </location>
</feature>